<gene>
    <name evidence="2" type="ORF">K503DRAFT_816822</name>
</gene>
<reference evidence="2 3" key="1">
    <citation type="submission" date="2016-06" db="EMBL/GenBank/DDBJ databases">
        <title>Comparative genomics of the ectomycorrhizal sister species Rhizopogon vinicolor and Rhizopogon vesiculosus (Basidiomycota: Boletales) reveals a divergence of the mating type B locus.</title>
        <authorList>
            <consortium name="DOE Joint Genome Institute"/>
            <person name="Mujic A.B."/>
            <person name="Kuo A."/>
            <person name="Tritt A."/>
            <person name="Lipzen A."/>
            <person name="Chen C."/>
            <person name="Johnson J."/>
            <person name="Sharma A."/>
            <person name="Barry K."/>
            <person name="Grigoriev I.V."/>
            <person name="Spatafora J.W."/>
        </authorList>
    </citation>
    <scope>NUCLEOTIDE SEQUENCE [LARGE SCALE GENOMIC DNA]</scope>
    <source>
        <strain evidence="2 3">AM-OR11-026</strain>
    </source>
</reference>
<dbReference type="Proteomes" id="UP000092154">
    <property type="component" value="Unassembled WGS sequence"/>
</dbReference>
<organism evidence="2 3">
    <name type="scientific">Rhizopogon vinicolor AM-OR11-026</name>
    <dbReference type="NCBI Taxonomy" id="1314800"/>
    <lineage>
        <taxon>Eukaryota</taxon>
        <taxon>Fungi</taxon>
        <taxon>Dikarya</taxon>
        <taxon>Basidiomycota</taxon>
        <taxon>Agaricomycotina</taxon>
        <taxon>Agaricomycetes</taxon>
        <taxon>Agaricomycetidae</taxon>
        <taxon>Boletales</taxon>
        <taxon>Suillineae</taxon>
        <taxon>Rhizopogonaceae</taxon>
        <taxon>Rhizopogon</taxon>
    </lineage>
</organism>
<dbReference type="AlphaFoldDB" id="A0A1B7N151"/>
<feature type="region of interest" description="Disordered" evidence="1">
    <location>
        <begin position="1"/>
        <end position="40"/>
    </location>
</feature>
<evidence type="ECO:0000313" key="3">
    <source>
        <dbReference type="Proteomes" id="UP000092154"/>
    </source>
</evidence>
<feature type="compositionally biased region" description="Polar residues" evidence="1">
    <location>
        <begin position="26"/>
        <end position="39"/>
    </location>
</feature>
<dbReference type="EMBL" id="KV448287">
    <property type="protein sequence ID" value="OAX38576.1"/>
    <property type="molecule type" value="Genomic_DNA"/>
</dbReference>
<accession>A0A1B7N151</accession>
<name>A0A1B7N151_9AGAM</name>
<protein>
    <submittedName>
        <fullName evidence="2">Uncharacterized protein</fullName>
    </submittedName>
</protein>
<proteinExistence type="predicted"/>
<sequence>MSRPGLRSGASSSSLLGVLSGAEGPNDSSPPTAKSQDATCPSPIWRYWHKNLSMKRTTVPRSCQICSPRTGEVFDGVCAEPLLVSNLVNRFH</sequence>
<feature type="compositionally biased region" description="Low complexity" evidence="1">
    <location>
        <begin position="1"/>
        <end position="22"/>
    </location>
</feature>
<evidence type="ECO:0000313" key="2">
    <source>
        <dbReference type="EMBL" id="OAX38576.1"/>
    </source>
</evidence>
<evidence type="ECO:0000256" key="1">
    <source>
        <dbReference type="SAM" id="MobiDB-lite"/>
    </source>
</evidence>
<dbReference type="InParanoid" id="A0A1B7N151"/>
<keyword evidence="3" id="KW-1185">Reference proteome</keyword>